<feature type="transmembrane region" description="Helical" evidence="1">
    <location>
        <begin position="49"/>
        <end position="69"/>
    </location>
</feature>
<reference evidence="2 3" key="1">
    <citation type="journal article" date="2011" name="J. Bacteriol.">
        <title>Genome sequence of the algicidal bacterium Kordia algicida OT-1.</title>
        <authorList>
            <person name="Lee H.S."/>
            <person name="Kang S.G."/>
            <person name="Kwon K.K."/>
            <person name="Lee J.H."/>
            <person name="Kim S.J."/>
        </authorList>
    </citation>
    <scope>NUCLEOTIDE SEQUENCE [LARGE SCALE GENOMIC DNA]</scope>
    <source>
        <strain evidence="2 3">OT-1</strain>
    </source>
</reference>
<organism evidence="2 3">
    <name type="scientific">Kordia algicida OT-1</name>
    <dbReference type="NCBI Taxonomy" id="391587"/>
    <lineage>
        <taxon>Bacteria</taxon>
        <taxon>Pseudomonadati</taxon>
        <taxon>Bacteroidota</taxon>
        <taxon>Flavobacteriia</taxon>
        <taxon>Flavobacteriales</taxon>
        <taxon>Flavobacteriaceae</taxon>
        <taxon>Kordia</taxon>
    </lineage>
</organism>
<feature type="transmembrane region" description="Helical" evidence="1">
    <location>
        <begin position="76"/>
        <end position="93"/>
    </location>
</feature>
<comment type="caution">
    <text evidence="2">The sequence shown here is derived from an EMBL/GenBank/DDBJ whole genome shotgun (WGS) entry which is preliminary data.</text>
</comment>
<proteinExistence type="predicted"/>
<name>A9DRU2_9FLAO</name>
<evidence type="ECO:0000313" key="3">
    <source>
        <dbReference type="Proteomes" id="UP000002945"/>
    </source>
</evidence>
<dbReference type="Proteomes" id="UP000002945">
    <property type="component" value="Unassembled WGS sequence"/>
</dbReference>
<gene>
    <name evidence="2" type="ORF">KAOT1_16808</name>
</gene>
<accession>A9DRU2</accession>
<keyword evidence="3" id="KW-1185">Reference proteome</keyword>
<evidence type="ECO:0000256" key="1">
    <source>
        <dbReference type="SAM" id="Phobius"/>
    </source>
</evidence>
<sequence>MKYLKILPIIASIITITVFIMKLIGLIEIDGVNHLLPKIHIDSIFSKVVLMVIVEFVIAFSYGFILYIIFKKSKGIGCYTYIFLTIFISWIRLNNYKVLFFPDKTNSDLHQYPLNQNFYMTLIIGTIFFSIILTSFITRYREEVKEEKIGCLGIFMSWFIAYISQYIFMIFIISIER</sequence>
<evidence type="ECO:0000313" key="2">
    <source>
        <dbReference type="EMBL" id="EDP96843.1"/>
    </source>
</evidence>
<keyword evidence="1" id="KW-0812">Transmembrane</keyword>
<dbReference type="HOGENOM" id="CLU_1515988_0_0_10"/>
<dbReference type="EMBL" id="ABIB01000003">
    <property type="protein sequence ID" value="EDP96843.1"/>
    <property type="molecule type" value="Genomic_DNA"/>
</dbReference>
<keyword evidence="1" id="KW-1133">Transmembrane helix</keyword>
<dbReference type="AlphaFoldDB" id="A9DRU2"/>
<keyword evidence="1" id="KW-0472">Membrane</keyword>
<feature type="transmembrane region" description="Helical" evidence="1">
    <location>
        <begin position="149"/>
        <end position="175"/>
    </location>
</feature>
<protein>
    <submittedName>
        <fullName evidence="2">Uncharacterized protein</fullName>
    </submittedName>
</protein>
<feature type="transmembrane region" description="Helical" evidence="1">
    <location>
        <begin position="118"/>
        <end position="137"/>
    </location>
</feature>
<feature type="transmembrane region" description="Helical" evidence="1">
    <location>
        <begin position="7"/>
        <end position="29"/>
    </location>
</feature>